<comment type="caution">
    <text evidence="3">The sequence shown here is derived from an EMBL/GenBank/DDBJ whole genome shotgun (WGS) entry which is preliminary data.</text>
</comment>
<reference evidence="3 4" key="1">
    <citation type="submission" date="2024-02" db="EMBL/GenBank/DDBJ databases">
        <title>De novo assembly and annotation of 12 fungi associated with fruit tree decline syndrome in Ontario, Canada.</title>
        <authorList>
            <person name="Sulman M."/>
            <person name="Ellouze W."/>
            <person name="Ilyukhin E."/>
        </authorList>
    </citation>
    <scope>NUCLEOTIDE SEQUENCE [LARGE SCALE GENOMIC DNA]</scope>
    <source>
        <strain evidence="3 4">M1-105</strain>
    </source>
</reference>
<dbReference type="InterPro" id="IPR001810">
    <property type="entry name" value="F-box_dom"/>
</dbReference>
<dbReference type="Proteomes" id="UP001521116">
    <property type="component" value="Unassembled WGS sequence"/>
</dbReference>
<dbReference type="Gene3D" id="1.20.1280.50">
    <property type="match status" value="1"/>
</dbReference>
<feature type="domain" description="F-box" evidence="2">
    <location>
        <begin position="12"/>
        <end position="45"/>
    </location>
</feature>
<evidence type="ECO:0000256" key="1">
    <source>
        <dbReference type="SAM" id="MobiDB-lite"/>
    </source>
</evidence>
<sequence>MGAGRDQVFRTPELLELILLHLPMRDLLLAQRVCQTFRTLVRTSPTLQQALFFKPLPATALPQPSSPSYLRSHPSRKPTAESWERNPLLIPDFWPWFDRDDPTNKYSPTLRDPDTLKTLPLATERRVWLRPEASWRRMLVVQPPVGQLEMMRMFHGMSCDDLADGTLCLGQGLTMGVLYDITCQEVLGVRNNTLRSFRVQWHGAERRVVFVIKHVRQCTFGHFDNSDWKSFFSGACEGRAVAWKPRDLSNEQYGGARYRPTSLFYQIKRMLPRMTHGFPLKLVC</sequence>
<gene>
    <name evidence="3" type="ORF">SLS56_007621</name>
</gene>
<dbReference type="SUPFAM" id="SSF81383">
    <property type="entry name" value="F-box domain"/>
    <property type="match status" value="1"/>
</dbReference>
<keyword evidence="4" id="KW-1185">Reference proteome</keyword>
<proteinExistence type="predicted"/>
<dbReference type="Pfam" id="PF00646">
    <property type="entry name" value="F-box"/>
    <property type="match status" value="1"/>
</dbReference>
<dbReference type="EMBL" id="JAJVDC020000101">
    <property type="protein sequence ID" value="KAL1624821.1"/>
    <property type="molecule type" value="Genomic_DNA"/>
</dbReference>
<evidence type="ECO:0000259" key="2">
    <source>
        <dbReference type="Pfam" id="PF00646"/>
    </source>
</evidence>
<accession>A0ABR3SMI8</accession>
<organism evidence="3 4">
    <name type="scientific">Neofusicoccum ribis</name>
    <dbReference type="NCBI Taxonomy" id="45134"/>
    <lineage>
        <taxon>Eukaryota</taxon>
        <taxon>Fungi</taxon>
        <taxon>Dikarya</taxon>
        <taxon>Ascomycota</taxon>
        <taxon>Pezizomycotina</taxon>
        <taxon>Dothideomycetes</taxon>
        <taxon>Dothideomycetes incertae sedis</taxon>
        <taxon>Botryosphaeriales</taxon>
        <taxon>Botryosphaeriaceae</taxon>
        <taxon>Neofusicoccum</taxon>
    </lineage>
</organism>
<protein>
    <recommendedName>
        <fullName evidence="2">F-box domain-containing protein</fullName>
    </recommendedName>
</protein>
<name>A0ABR3SMI8_9PEZI</name>
<evidence type="ECO:0000313" key="3">
    <source>
        <dbReference type="EMBL" id="KAL1624821.1"/>
    </source>
</evidence>
<dbReference type="InterPro" id="IPR036047">
    <property type="entry name" value="F-box-like_dom_sf"/>
</dbReference>
<evidence type="ECO:0000313" key="4">
    <source>
        <dbReference type="Proteomes" id="UP001521116"/>
    </source>
</evidence>
<feature type="region of interest" description="Disordered" evidence="1">
    <location>
        <begin position="63"/>
        <end position="82"/>
    </location>
</feature>